<dbReference type="GeneID" id="105849331"/>
<gene>
    <name evidence="2" type="primary">LOC105849331</name>
</gene>
<proteinExistence type="predicted"/>
<dbReference type="RefSeq" id="XP_065655529.1">
    <property type="nucleotide sequence ID" value="XM_065799457.1"/>
</dbReference>
<dbReference type="Proteomes" id="UP001652625">
    <property type="component" value="Chromosome 06"/>
</dbReference>
<protein>
    <submittedName>
        <fullName evidence="2">Uncharacterized protein LOC105849331 isoform X2</fullName>
    </submittedName>
</protein>
<reference evidence="2" key="1">
    <citation type="submission" date="2025-08" db="UniProtKB">
        <authorList>
            <consortium name="RefSeq"/>
        </authorList>
    </citation>
    <scope>IDENTIFICATION</scope>
</reference>
<dbReference type="PANTHER" id="PTHR46113:SF1">
    <property type="entry name" value="PEPTIDASE M17 LEUCYL AMINOPEPTIDASE N-TERMINAL DOMAIN-CONTAINING PROTEIN"/>
    <property type="match status" value="1"/>
</dbReference>
<keyword evidence="1" id="KW-1185">Reference proteome</keyword>
<sequence length="811" mass="93487">MQTSNSFGKISHREVFLVGKRIGTIPNTQLPTKKTVLQYYHYRDLMLRADFPNISSVSIASCPLGNFFTAQCAEIGGCLQKCLPCVVYEVKKIWQKAGIPFINTDKHIRDKIVDLEKKRKDLNKHRNRLSTNLVLKREQFSRMLEEVFDVSQKNCEAIIMKDKTKDIKTRREDADFLNDQKGARVQKMLGKDKISQKFVKNKTKREMKIRNQRTKESVRKQKELVTEKYENTTKIFNTLDDNQDEEYLQPSRKIRKSNVVPLIVPKNIGKDLAPTASRYGISSTALSATLASLINNSSGTTDDFSISKRSILRQKKLSIRKTACNIKDNFITLAKGKSLTVHFDSKIMLEMKELGKEKVERVAVLISSPDLSESQLLGILIVKDGTAESLGKAIKKTLQDWELFDYVDCLSFDTTVTNIGWLKGVCTLIEQWRGKALIWMACRHHVYELHIKHFSNVLTGGKTSGPKTELFDRLKGNWKSILEKKINYDNLKRFDSEKKIISFLEKQASESLTFLQNCLDNDIFPRNDYHYFIQLAVLWLGGKVTKFQFRFPMASHHARFMAQGIYYLTYDLLQPQFSNLCPNIISLQEGKLIYEIASFTALFYVPWFIKAPIPAIAPSLDLKAINEMIQYSEFSFKPAEAVLKSLEKHNWYLNERFVVMCLADKCLPVDQLQKLALKLAQTAKPTSYKMGKLNSEIFTDNEKNITKNIEDFIGPESWFLFDLLKMTLLETEWLKISSSNWEKFSGYIRFKNYVTGLLVVNDSAERAIKLGQDFIETFRNEEDSQANLLVVADHRVKFQTTEKKSWLKTLK</sequence>
<evidence type="ECO:0000313" key="2">
    <source>
        <dbReference type="RefSeq" id="XP_065655529.1"/>
    </source>
</evidence>
<organism evidence="1 2">
    <name type="scientific">Hydra vulgaris</name>
    <name type="common">Hydra</name>
    <name type="synonym">Hydra attenuata</name>
    <dbReference type="NCBI Taxonomy" id="6087"/>
    <lineage>
        <taxon>Eukaryota</taxon>
        <taxon>Metazoa</taxon>
        <taxon>Cnidaria</taxon>
        <taxon>Hydrozoa</taxon>
        <taxon>Hydroidolina</taxon>
        <taxon>Anthoathecata</taxon>
        <taxon>Aplanulata</taxon>
        <taxon>Hydridae</taxon>
        <taxon>Hydra</taxon>
    </lineage>
</organism>
<evidence type="ECO:0000313" key="1">
    <source>
        <dbReference type="Proteomes" id="UP001652625"/>
    </source>
</evidence>
<name>A0ABM4C1V8_HYDVU</name>
<dbReference type="PANTHER" id="PTHR46113">
    <property type="entry name" value="SNAC DOMAIN-CONTAINING PROTEIN"/>
    <property type="match status" value="1"/>
</dbReference>
<accession>A0ABM4C1V8</accession>